<dbReference type="Pfam" id="PF16036">
    <property type="entry name" value="Chalcone_3"/>
    <property type="match status" value="1"/>
</dbReference>
<feature type="domain" description="Chalcone isomerase" evidence="1">
    <location>
        <begin position="51"/>
        <end position="215"/>
    </location>
</feature>
<accession>A0ABM7VBT9</accession>
<evidence type="ECO:0000313" key="2">
    <source>
        <dbReference type="EMBL" id="BDC98376.1"/>
    </source>
</evidence>
<dbReference type="InterPro" id="IPR016087">
    <property type="entry name" value="Chalcone_isomerase"/>
</dbReference>
<protein>
    <submittedName>
        <fullName evidence="2">Chalcone isomerase</fullName>
    </submittedName>
</protein>
<dbReference type="InterPro" id="IPR036298">
    <property type="entry name" value="Chalcone_isomerase_sf"/>
</dbReference>
<keyword evidence="2" id="KW-0413">Isomerase</keyword>
<gene>
    <name evidence="2" type="ORF">PEPS_06570</name>
</gene>
<dbReference type="Proteomes" id="UP001354989">
    <property type="component" value="Chromosome"/>
</dbReference>
<keyword evidence="3" id="KW-1185">Reference proteome</keyword>
<name>A0ABM7VBT9_9BACT</name>
<dbReference type="SUPFAM" id="SSF54626">
    <property type="entry name" value="Chalcone isomerase"/>
    <property type="match status" value="1"/>
</dbReference>
<proteinExistence type="predicted"/>
<sequence length="216" mass="23743">MGEGCRWFFLNNERFIFVKYYKLIEMNNMNSLKLFFVAFAMIFAFQAKAQKEVSGVKLPATTTVDGQKLTLNGAGTRSKYFMDLYVGALYLGASSKDAAGVVGADEVQSVKLTIISGLVTRDKFNSSTKEGFEASTNGNTEALKSEIDQFMGAFSEDISKQDAFDFNYIPGKGTQVLKNGKLLTTIEGMEFKKALFGIWLGNKPADKGLKSAMMGK</sequence>
<evidence type="ECO:0000259" key="1">
    <source>
        <dbReference type="Pfam" id="PF16036"/>
    </source>
</evidence>
<dbReference type="EMBL" id="AP025292">
    <property type="protein sequence ID" value="BDC98376.1"/>
    <property type="molecule type" value="Genomic_DNA"/>
</dbReference>
<reference evidence="2 3" key="1">
    <citation type="submission" date="2021-12" db="EMBL/GenBank/DDBJ databases">
        <title>Genome sequencing of bacteria with rrn-lacking chromosome and rrn-plasmid.</title>
        <authorList>
            <person name="Anda M."/>
            <person name="Iwasaki W."/>
        </authorList>
    </citation>
    <scope>NUCLEOTIDE SEQUENCE [LARGE SCALE GENOMIC DNA]</scope>
    <source>
        <strain evidence="2 3">NBRC 101262</strain>
    </source>
</reference>
<organism evidence="2 3">
    <name type="scientific">Persicobacter psychrovividus</name>
    <dbReference type="NCBI Taxonomy" id="387638"/>
    <lineage>
        <taxon>Bacteria</taxon>
        <taxon>Pseudomonadati</taxon>
        <taxon>Bacteroidota</taxon>
        <taxon>Cytophagia</taxon>
        <taxon>Cytophagales</taxon>
        <taxon>Persicobacteraceae</taxon>
        <taxon>Persicobacter</taxon>
    </lineage>
</organism>
<dbReference type="Gene3D" id="3.50.70.10">
    <property type="match status" value="1"/>
</dbReference>
<dbReference type="GO" id="GO:0016853">
    <property type="term" value="F:isomerase activity"/>
    <property type="evidence" value="ECO:0007669"/>
    <property type="project" value="UniProtKB-KW"/>
</dbReference>
<dbReference type="InterPro" id="IPR016088">
    <property type="entry name" value="Chalcone_isomerase_3-sand"/>
</dbReference>
<evidence type="ECO:0000313" key="3">
    <source>
        <dbReference type="Proteomes" id="UP001354989"/>
    </source>
</evidence>